<dbReference type="InterPro" id="IPR008183">
    <property type="entry name" value="Aldose_1/G6P_1-epimerase"/>
</dbReference>
<dbReference type="PANTHER" id="PTHR10091">
    <property type="entry name" value="ALDOSE-1-EPIMERASE"/>
    <property type="match status" value="1"/>
</dbReference>
<dbReference type="CDD" id="cd09022">
    <property type="entry name" value="Aldose_epim_Ec_YihR"/>
    <property type="match status" value="1"/>
</dbReference>
<evidence type="ECO:0000256" key="1">
    <source>
        <dbReference type="SAM" id="MobiDB-lite"/>
    </source>
</evidence>
<feature type="compositionally biased region" description="Basic and acidic residues" evidence="1">
    <location>
        <begin position="13"/>
        <end position="27"/>
    </location>
</feature>
<protein>
    <submittedName>
        <fullName evidence="2">Aldose 1-epimerase family protein</fullName>
    </submittedName>
</protein>
<feature type="compositionally biased region" description="Polar residues" evidence="1">
    <location>
        <begin position="1"/>
        <end position="12"/>
    </location>
</feature>
<dbReference type="Gene3D" id="2.70.98.10">
    <property type="match status" value="1"/>
</dbReference>
<name>A0AB39U9D1_9BIFI</name>
<dbReference type="InterPro" id="IPR014718">
    <property type="entry name" value="GH-type_carb-bd"/>
</dbReference>
<dbReference type="SUPFAM" id="SSF74650">
    <property type="entry name" value="Galactose mutarotase-like"/>
    <property type="match status" value="1"/>
</dbReference>
<evidence type="ECO:0000313" key="2">
    <source>
        <dbReference type="EMBL" id="XDS45622.1"/>
    </source>
</evidence>
<dbReference type="PANTHER" id="PTHR10091:SF0">
    <property type="entry name" value="GALACTOSE MUTAROTASE"/>
    <property type="match status" value="1"/>
</dbReference>
<dbReference type="GO" id="GO:0030246">
    <property type="term" value="F:carbohydrate binding"/>
    <property type="evidence" value="ECO:0007669"/>
    <property type="project" value="InterPro"/>
</dbReference>
<dbReference type="EMBL" id="CP129683">
    <property type="protein sequence ID" value="XDS50813.1"/>
    <property type="molecule type" value="Genomic_DNA"/>
</dbReference>
<dbReference type="GO" id="GO:0033499">
    <property type="term" value="P:galactose catabolic process via UDP-galactose, Leloir pathway"/>
    <property type="evidence" value="ECO:0007669"/>
    <property type="project" value="TreeGrafter"/>
</dbReference>
<reference evidence="2" key="1">
    <citation type="submission" date="2023-07" db="EMBL/GenBank/DDBJ databases">
        <title>Bifidobacterium aquikefiriaerophilum sp. nov. and Bifidobacterium eccum sp. nov., isolated from water kefir.</title>
        <authorList>
            <person name="Breselge S."/>
            <person name="Bellassi P."/>
            <person name="Barcenilla C."/>
            <person name="Alvarez-Ordonez A."/>
            <person name="Morelli L."/>
            <person name="Cotter P.D."/>
        </authorList>
    </citation>
    <scope>NUCLEOTIDE SEQUENCE</scope>
    <source>
        <strain evidence="4">WK012_4_13</strain>
        <strain evidence="3">WK013_4_14</strain>
        <strain evidence="2">WK048_4_13</strain>
    </source>
</reference>
<dbReference type="AlphaFoldDB" id="A0AB39U9D1"/>
<dbReference type="InterPro" id="IPR011013">
    <property type="entry name" value="Gal_mutarotase_sf_dom"/>
</dbReference>
<dbReference type="Pfam" id="PF01263">
    <property type="entry name" value="Aldose_epim"/>
    <property type="match status" value="1"/>
</dbReference>
<evidence type="ECO:0000313" key="3">
    <source>
        <dbReference type="EMBL" id="XDS49596.1"/>
    </source>
</evidence>
<sequence length="345" mass="37733">MNIANTSNSTTRTEPRKAEAKALERAAARRRPITGQQYSISSGPYSATIAELGAGLRALTFEGHDIVVSYDPNRTIPCCNGYVLVPFPNRLEDGEYSFEGTDHALPIDERDRQTALHGLGYRYMWDLKSLTDTSVTLTWRTPAIIGYPFDVLVTVTYSLDDDGLAMTCTATNLGECDAPWAFGMHPWLSNGRSGYGNDEIEADNALCSLRVPGNAHVIASKDRLLPQGEESVEHTAYDIREATSLRGRSFDDAWTDLDRAEDGSSTAVFTRPDGIAVHLTGDATINAWQVCTGTGFPAESHPAGVAVEPMTAYANAFRTGRDLVSIRARECYETTLRYHAEHVSA</sequence>
<dbReference type="KEGG" id="bfk:QN062_00940"/>
<proteinExistence type="predicted"/>
<dbReference type="RefSeq" id="WP_369341775.1">
    <property type="nucleotide sequence ID" value="NZ_CP129675.1"/>
</dbReference>
<dbReference type="GO" id="GO:0004034">
    <property type="term" value="F:aldose 1-epimerase activity"/>
    <property type="evidence" value="ECO:0007669"/>
    <property type="project" value="TreeGrafter"/>
</dbReference>
<dbReference type="EMBL" id="CP129682">
    <property type="protein sequence ID" value="XDS49596.1"/>
    <property type="molecule type" value="Genomic_DNA"/>
</dbReference>
<dbReference type="GO" id="GO:0006006">
    <property type="term" value="P:glucose metabolic process"/>
    <property type="evidence" value="ECO:0007669"/>
    <property type="project" value="TreeGrafter"/>
</dbReference>
<dbReference type="InterPro" id="IPR037480">
    <property type="entry name" value="YihR-like"/>
</dbReference>
<gene>
    <name evidence="4" type="ORF">QN062_00940</name>
    <name evidence="3" type="ORF">QN216_04945</name>
    <name evidence="2" type="ORF">QN217_05500</name>
</gene>
<evidence type="ECO:0000313" key="4">
    <source>
        <dbReference type="EMBL" id="XDS50813.1"/>
    </source>
</evidence>
<dbReference type="EMBL" id="CP129675">
    <property type="protein sequence ID" value="XDS45622.1"/>
    <property type="molecule type" value="Genomic_DNA"/>
</dbReference>
<feature type="region of interest" description="Disordered" evidence="1">
    <location>
        <begin position="1"/>
        <end position="28"/>
    </location>
</feature>
<organism evidence="2">
    <name type="scientific">Bifidobacterium fermentum</name>
    <dbReference type="NCBI Taxonomy" id="3059035"/>
    <lineage>
        <taxon>Bacteria</taxon>
        <taxon>Bacillati</taxon>
        <taxon>Actinomycetota</taxon>
        <taxon>Actinomycetes</taxon>
        <taxon>Bifidobacteriales</taxon>
        <taxon>Bifidobacteriaceae</taxon>
        <taxon>Bifidobacterium</taxon>
    </lineage>
</organism>
<accession>A0AB39U9D1</accession>